<evidence type="ECO:0000313" key="8">
    <source>
        <dbReference type="Proteomes" id="UP000789342"/>
    </source>
</evidence>
<evidence type="ECO:0000256" key="2">
    <source>
        <dbReference type="ARBA" id="ARBA00022679"/>
    </source>
</evidence>
<dbReference type="Pfam" id="PF02518">
    <property type="entry name" value="HATPase_c"/>
    <property type="match status" value="1"/>
</dbReference>
<dbReference type="Pfam" id="PF01590">
    <property type="entry name" value="GAF"/>
    <property type="match status" value="1"/>
</dbReference>
<dbReference type="PANTHER" id="PTHR43547:SF2">
    <property type="entry name" value="HYBRID SIGNAL TRANSDUCTION HISTIDINE KINASE C"/>
    <property type="match status" value="1"/>
</dbReference>
<dbReference type="EMBL" id="CAJVPV010019762">
    <property type="protein sequence ID" value="CAG8712247.1"/>
    <property type="molecule type" value="Genomic_DNA"/>
</dbReference>
<name>A0A9N9HZ22_9GLOM</name>
<dbReference type="Proteomes" id="UP000789342">
    <property type="component" value="Unassembled WGS sequence"/>
</dbReference>
<dbReference type="PRINTS" id="PR00344">
    <property type="entry name" value="BCTRLSENSOR"/>
</dbReference>
<dbReference type="SUPFAM" id="SSF55781">
    <property type="entry name" value="GAF domain-like"/>
    <property type="match status" value="1"/>
</dbReference>
<dbReference type="InterPro" id="IPR036890">
    <property type="entry name" value="HATPase_C_sf"/>
</dbReference>
<dbReference type="InterPro" id="IPR036097">
    <property type="entry name" value="HisK_dim/P_sf"/>
</dbReference>
<feature type="non-terminal residue" evidence="7">
    <location>
        <position position="1"/>
    </location>
</feature>
<keyword evidence="2" id="KW-0808">Transferase</keyword>
<dbReference type="SUPFAM" id="SSF55874">
    <property type="entry name" value="ATPase domain of HSP90 chaperone/DNA topoisomerase II/histidine kinase"/>
    <property type="match status" value="1"/>
</dbReference>
<evidence type="ECO:0000259" key="6">
    <source>
        <dbReference type="PROSITE" id="PS50110"/>
    </source>
</evidence>
<feature type="modified residue" description="4-aspartylphosphate" evidence="4">
    <location>
        <position position="589"/>
    </location>
</feature>
<dbReference type="InterPro" id="IPR011006">
    <property type="entry name" value="CheY-like_superfamily"/>
</dbReference>
<dbReference type="Pfam" id="PF00512">
    <property type="entry name" value="HisKA"/>
    <property type="match status" value="1"/>
</dbReference>
<dbReference type="InterPro" id="IPR003661">
    <property type="entry name" value="HisK_dim/P_dom"/>
</dbReference>
<sequence length="868" mass="99053">ETTQRILAARRMKTLSKLKDRTSDAKSTESACHLVTSTLRDSNDGNIPFSLVYVVSNHNESCEKAILMSTTFDEGLESANDDHGEISELVFVKGKSTRKLPNFLLDTSEVINIVDGENNVDHETSNHQTLSTSMTDANDFNTSSWPITQVPKSNTHSIVTLKNGTRAILFPVYTSSMGKMLFTAIIIFGLNQRRAFDQEHLSFLQLVVCHVSRSLTHGRSREEERKQVEALKDLNNEKITFFRNINHKLRTPLTLILSPLEEIINNVSLDPSILSNLRMVNRNACRLLEFVNNLQQFSQIDTSTLGSKFKEIDVVKCTLELTSNFESVAKLLKLDYSIQVPSHEELYSKLKSKVFLDKEMYEKILLNLLSNAFNHTWIGGVTVRLYPGHHDGREMVVIEISDTGSGIPKEDIPKLFQRFHRVTPCQSHNYKGTEMGLTLVKELVERHHGEISVYSELDKGTTFRILFPTGLKHLEHSSRKKTHITNDKHTFEMDHLDEQTELNHLDSLTQDNQRNTDAQRISLCSQCEALPLADKIHHRVLIIDDDTDMRNRLFGLLNKEFELHTACDGRDALEVLRKLPEPPDLILCDINTPNMNGLNALRSDPENQFIPVIWLSTKMGKNASIEEKEPDDYLIKPFCARELIVRVRANIKLSCIRRQLLLQQKWQLETKDLLFSINQKIRSGFNVKETLASVVGQIQKILPSERVLIINTNSENCKEFHLIALASIYPNEHEHVGKPLDHIISDDDREPSGASYEPISETFRILQCRPNLVVRENIYSRLIKDYVSMIFMPIRTNSSTWGWLFAYRPVNSIWLDSEKEFVEQISNQIGLAITHAILMEEKLKKEAQMEAARAANEAKGQILANTSH</sequence>
<dbReference type="InterPro" id="IPR029016">
    <property type="entry name" value="GAF-like_dom_sf"/>
</dbReference>
<keyword evidence="3" id="KW-0418">Kinase</keyword>
<dbReference type="SMART" id="SM00448">
    <property type="entry name" value="REC"/>
    <property type="match status" value="1"/>
</dbReference>
<dbReference type="PANTHER" id="PTHR43547">
    <property type="entry name" value="TWO-COMPONENT HISTIDINE KINASE"/>
    <property type="match status" value="1"/>
</dbReference>
<dbReference type="GO" id="GO:0000155">
    <property type="term" value="F:phosphorelay sensor kinase activity"/>
    <property type="evidence" value="ECO:0007669"/>
    <property type="project" value="InterPro"/>
</dbReference>
<dbReference type="OrthoDB" id="5378913at2759"/>
<dbReference type="Gene3D" id="1.10.287.130">
    <property type="match status" value="1"/>
</dbReference>
<dbReference type="SMART" id="SM00387">
    <property type="entry name" value="HATPase_c"/>
    <property type="match status" value="1"/>
</dbReference>
<dbReference type="InterPro" id="IPR005467">
    <property type="entry name" value="His_kinase_dom"/>
</dbReference>
<feature type="non-terminal residue" evidence="7">
    <location>
        <position position="868"/>
    </location>
</feature>
<feature type="domain" description="Histidine kinase" evidence="5">
    <location>
        <begin position="244"/>
        <end position="471"/>
    </location>
</feature>
<evidence type="ECO:0000256" key="1">
    <source>
        <dbReference type="ARBA" id="ARBA00022553"/>
    </source>
</evidence>
<dbReference type="InterPro" id="IPR003594">
    <property type="entry name" value="HATPase_dom"/>
</dbReference>
<gene>
    <name evidence="7" type="ORF">AMORRO_LOCUS12764</name>
</gene>
<dbReference type="SMART" id="SM00065">
    <property type="entry name" value="GAF"/>
    <property type="match status" value="1"/>
</dbReference>
<dbReference type="InterPro" id="IPR001789">
    <property type="entry name" value="Sig_transdc_resp-reg_receiver"/>
</dbReference>
<dbReference type="SMART" id="SM00388">
    <property type="entry name" value="HisKA"/>
    <property type="match status" value="1"/>
</dbReference>
<dbReference type="InterPro" id="IPR003018">
    <property type="entry name" value="GAF"/>
</dbReference>
<comment type="caution">
    <text evidence="7">The sequence shown here is derived from an EMBL/GenBank/DDBJ whole genome shotgun (WGS) entry which is preliminary data.</text>
</comment>
<evidence type="ECO:0000259" key="5">
    <source>
        <dbReference type="PROSITE" id="PS50109"/>
    </source>
</evidence>
<reference evidence="7" key="1">
    <citation type="submission" date="2021-06" db="EMBL/GenBank/DDBJ databases">
        <authorList>
            <person name="Kallberg Y."/>
            <person name="Tangrot J."/>
            <person name="Rosling A."/>
        </authorList>
    </citation>
    <scope>NUCLEOTIDE SEQUENCE</scope>
    <source>
        <strain evidence="7">CL551</strain>
    </source>
</reference>
<dbReference type="Gene3D" id="3.30.450.40">
    <property type="match status" value="1"/>
</dbReference>
<organism evidence="7 8">
    <name type="scientific">Acaulospora morrowiae</name>
    <dbReference type="NCBI Taxonomy" id="94023"/>
    <lineage>
        <taxon>Eukaryota</taxon>
        <taxon>Fungi</taxon>
        <taxon>Fungi incertae sedis</taxon>
        <taxon>Mucoromycota</taxon>
        <taxon>Glomeromycotina</taxon>
        <taxon>Glomeromycetes</taxon>
        <taxon>Diversisporales</taxon>
        <taxon>Acaulosporaceae</taxon>
        <taxon>Acaulospora</taxon>
    </lineage>
</organism>
<dbReference type="PROSITE" id="PS50110">
    <property type="entry name" value="RESPONSE_REGULATORY"/>
    <property type="match status" value="1"/>
</dbReference>
<proteinExistence type="predicted"/>
<dbReference type="PROSITE" id="PS50109">
    <property type="entry name" value="HIS_KIN"/>
    <property type="match status" value="1"/>
</dbReference>
<evidence type="ECO:0000256" key="4">
    <source>
        <dbReference type="PROSITE-ProRule" id="PRU00169"/>
    </source>
</evidence>
<evidence type="ECO:0000313" key="7">
    <source>
        <dbReference type="EMBL" id="CAG8712247.1"/>
    </source>
</evidence>
<dbReference type="SUPFAM" id="SSF52172">
    <property type="entry name" value="CheY-like"/>
    <property type="match status" value="1"/>
</dbReference>
<dbReference type="SUPFAM" id="SSF47384">
    <property type="entry name" value="Homodimeric domain of signal transducing histidine kinase"/>
    <property type="match status" value="1"/>
</dbReference>
<evidence type="ECO:0000256" key="3">
    <source>
        <dbReference type="ARBA" id="ARBA00022777"/>
    </source>
</evidence>
<accession>A0A9N9HZ22</accession>
<dbReference type="AlphaFoldDB" id="A0A9N9HZ22"/>
<dbReference type="Gene3D" id="3.30.565.10">
    <property type="entry name" value="Histidine kinase-like ATPase, C-terminal domain"/>
    <property type="match status" value="1"/>
</dbReference>
<dbReference type="Pfam" id="PF00072">
    <property type="entry name" value="Response_reg"/>
    <property type="match status" value="1"/>
</dbReference>
<keyword evidence="1 4" id="KW-0597">Phosphoprotein</keyword>
<dbReference type="Gene3D" id="3.40.50.2300">
    <property type="match status" value="1"/>
</dbReference>
<keyword evidence="8" id="KW-1185">Reference proteome</keyword>
<dbReference type="CDD" id="cd00082">
    <property type="entry name" value="HisKA"/>
    <property type="match status" value="1"/>
</dbReference>
<dbReference type="InterPro" id="IPR004358">
    <property type="entry name" value="Sig_transdc_His_kin-like_C"/>
</dbReference>
<feature type="domain" description="Response regulatory" evidence="6">
    <location>
        <begin position="539"/>
        <end position="651"/>
    </location>
</feature>
<protein>
    <submittedName>
        <fullName evidence="7">2594_t:CDS:1</fullName>
    </submittedName>
</protein>